<accession>A0A835CWN9</accession>
<evidence type="ECO:0000313" key="1">
    <source>
        <dbReference type="EMBL" id="KAF7995675.1"/>
    </source>
</evidence>
<keyword evidence="2" id="KW-1185">Reference proteome</keyword>
<gene>
    <name evidence="1" type="ORF">HCN44_006782</name>
</gene>
<proteinExistence type="predicted"/>
<sequence>MSGIVKNSLLLVGATKNITSKTTTWQRSMWHMAKRLDNRNNNLIASSKTQNFVNHGSKRLQHFLADDSKEACKLTIPEYKPKVDDETYENQQLFASVGDNGEIILQTRKRDEIFIVDELRITEEVFKKLKNEIDAKKNTPYAKIINLLTNYWKFTVVFIWFFIKRNFSSFGGYVYEENGKYNEQDLTVTGSIGKPLAINVLPPAFDEVILKSCQFDEESHYDNGYYDIDQTYNSLTHGTYAEKINFTSLQEAKSCSFIIKSLDESFIGRWIIKTRFDGINKSKQKIWGEKDDRVEIIDKNKPREDL</sequence>
<name>A0A835CWN9_APHGI</name>
<reference evidence="1 2" key="1">
    <citation type="submission" date="2020-08" db="EMBL/GenBank/DDBJ databases">
        <title>Aphidius gifuensis genome sequencing and assembly.</title>
        <authorList>
            <person name="Du Z."/>
        </authorList>
    </citation>
    <scope>NUCLEOTIDE SEQUENCE [LARGE SCALE GENOMIC DNA]</scope>
    <source>
        <strain evidence="1">YNYX2018</strain>
        <tissue evidence="1">Adults</tissue>
    </source>
</reference>
<dbReference type="Proteomes" id="UP000639338">
    <property type="component" value="Unassembled WGS sequence"/>
</dbReference>
<organism evidence="1 2">
    <name type="scientific">Aphidius gifuensis</name>
    <name type="common">Parasitoid wasp</name>
    <dbReference type="NCBI Taxonomy" id="684658"/>
    <lineage>
        <taxon>Eukaryota</taxon>
        <taxon>Metazoa</taxon>
        <taxon>Ecdysozoa</taxon>
        <taxon>Arthropoda</taxon>
        <taxon>Hexapoda</taxon>
        <taxon>Insecta</taxon>
        <taxon>Pterygota</taxon>
        <taxon>Neoptera</taxon>
        <taxon>Endopterygota</taxon>
        <taxon>Hymenoptera</taxon>
        <taxon>Apocrita</taxon>
        <taxon>Ichneumonoidea</taxon>
        <taxon>Braconidae</taxon>
        <taxon>Aphidiinae</taxon>
        <taxon>Aphidius</taxon>
    </lineage>
</organism>
<dbReference type="AlphaFoldDB" id="A0A835CWN9"/>
<comment type="caution">
    <text evidence="1">The sequence shown here is derived from an EMBL/GenBank/DDBJ whole genome shotgun (WGS) entry which is preliminary data.</text>
</comment>
<dbReference type="EMBL" id="JACMRX010000002">
    <property type="protein sequence ID" value="KAF7995675.1"/>
    <property type="molecule type" value="Genomic_DNA"/>
</dbReference>
<protein>
    <submittedName>
        <fullName evidence="1">Uncharacterized protein</fullName>
    </submittedName>
</protein>
<evidence type="ECO:0000313" key="2">
    <source>
        <dbReference type="Proteomes" id="UP000639338"/>
    </source>
</evidence>